<dbReference type="Proteomes" id="UP000427906">
    <property type="component" value="Chromosome"/>
</dbReference>
<feature type="transmembrane region" description="Helical" evidence="6">
    <location>
        <begin position="63"/>
        <end position="81"/>
    </location>
</feature>
<reference evidence="7 8" key="1">
    <citation type="submission" date="2019-11" db="EMBL/GenBank/DDBJ databases">
        <title>Comparative genomics of hydrocarbon-degrading Desulfosarcina strains.</title>
        <authorList>
            <person name="Watanabe M."/>
            <person name="Kojima H."/>
            <person name="Fukui M."/>
        </authorList>
    </citation>
    <scope>NUCLEOTIDE SEQUENCE [LARGE SCALE GENOMIC DNA]</scope>
    <source>
        <strain evidence="7 8">PL12</strain>
    </source>
</reference>
<keyword evidence="5 6" id="KW-0472">Membrane</keyword>
<feature type="transmembrane region" description="Helical" evidence="6">
    <location>
        <begin position="369"/>
        <end position="389"/>
    </location>
</feature>
<evidence type="ECO:0000313" key="8">
    <source>
        <dbReference type="Proteomes" id="UP000427906"/>
    </source>
</evidence>
<feature type="transmembrane region" description="Helical" evidence="6">
    <location>
        <begin position="272"/>
        <end position="299"/>
    </location>
</feature>
<feature type="transmembrane region" description="Helical" evidence="6">
    <location>
        <begin position="87"/>
        <end position="108"/>
    </location>
</feature>
<evidence type="ECO:0000256" key="1">
    <source>
        <dbReference type="ARBA" id="ARBA00004651"/>
    </source>
</evidence>
<dbReference type="PANTHER" id="PTHR30250">
    <property type="entry name" value="PST FAMILY PREDICTED COLANIC ACID TRANSPORTER"/>
    <property type="match status" value="1"/>
</dbReference>
<evidence type="ECO:0000256" key="4">
    <source>
        <dbReference type="ARBA" id="ARBA00022989"/>
    </source>
</evidence>
<keyword evidence="3 6" id="KW-0812">Transmembrane</keyword>
<organism evidence="7 8">
    <name type="scientific">Desulfosarcina alkanivorans</name>
    <dbReference type="NCBI Taxonomy" id="571177"/>
    <lineage>
        <taxon>Bacteria</taxon>
        <taxon>Pseudomonadati</taxon>
        <taxon>Thermodesulfobacteriota</taxon>
        <taxon>Desulfobacteria</taxon>
        <taxon>Desulfobacterales</taxon>
        <taxon>Desulfosarcinaceae</taxon>
        <taxon>Desulfosarcina</taxon>
    </lineage>
</organism>
<feature type="transmembrane region" description="Helical" evidence="6">
    <location>
        <begin position="311"/>
        <end position="333"/>
    </location>
</feature>
<evidence type="ECO:0000256" key="6">
    <source>
        <dbReference type="SAM" id="Phobius"/>
    </source>
</evidence>
<dbReference type="GO" id="GO:0005886">
    <property type="term" value="C:plasma membrane"/>
    <property type="evidence" value="ECO:0007669"/>
    <property type="project" value="UniProtKB-SubCell"/>
</dbReference>
<evidence type="ECO:0000313" key="7">
    <source>
        <dbReference type="EMBL" id="BBO67036.1"/>
    </source>
</evidence>
<feature type="transmembrane region" description="Helical" evidence="6">
    <location>
        <begin position="120"/>
        <end position="140"/>
    </location>
</feature>
<keyword evidence="4 6" id="KW-1133">Transmembrane helix</keyword>
<sequence length="414" mass="45494">MFIAQVIFARALTPFDYGILASSLVAVTMLGAIASFGIGPFWLKIFGEKGWSGKEWLKSSLRIVVISCLTACGLLFTYSSIDRSGNGFSLIWWLTPMIGMFAVVDLVSARLQLEERYVTLTLWLMLPQAGRLIVALMAMFSGGALYIVGGGFLGVAITIMAIGAPLIAGMFKANFNLVGHNKEIQIGLPSPRVRDVFAGAWPFAIAGIFYLIYFQSDILLLKWMRGPEIAGLYNVAYATMAAVYMLPGVVYQKYLLHKQHRWAEHDRQQFLAVFRFGCGVMLTTGLIVMVVVLMLAPWAVPLLFGKVYSEAGRIVLVLAVCVPLRFLATSVGGTLVTQDHMRHKVCYMGVAAAVNILLNIILIPLFSYYGAAAATVASETVILCAYLLAVKKRVFGNEAWRGWTLRYRKIGNDG</sequence>
<evidence type="ECO:0000256" key="2">
    <source>
        <dbReference type="ARBA" id="ARBA00022475"/>
    </source>
</evidence>
<dbReference type="Pfam" id="PF01943">
    <property type="entry name" value="Polysacc_synt"/>
    <property type="match status" value="1"/>
</dbReference>
<dbReference type="EMBL" id="AP021874">
    <property type="protein sequence ID" value="BBO67036.1"/>
    <property type="molecule type" value="Genomic_DNA"/>
</dbReference>
<keyword evidence="8" id="KW-1185">Reference proteome</keyword>
<dbReference type="InterPro" id="IPR050833">
    <property type="entry name" value="Poly_Biosynth_Transport"/>
</dbReference>
<protein>
    <submittedName>
        <fullName evidence="7">Succinoglycan biosynthesis transporter</fullName>
    </submittedName>
</protein>
<name>A0A5K7YDI2_9BACT</name>
<dbReference type="AlphaFoldDB" id="A0A5K7YDI2"/>
<accession>A0A5K7YDI2</accession>
<dbReference type="KEGG" id="dalk:DSCA_09660"/>
<feature type="transmembrane region" description="Helical" evidence="6">
    <location>
        <begin position="20"/>
        <end position="43"/>
    </location>
</feature>
<feature type="transmembrane region" description="Helical" evidence="6">
    <location>
        <begin position="232"/>
        <end position="251"/>
    </location>
</feature>
<feature type="transmembrane region" description="Helical" evidence="6">
    <location>
        <begin position="192"/>
        <end position="212"/>
    </location>
</feature>
<feature type="transmembrane region" description="Helical" evidence="6">
    <location>
        <begin position="345"/>
        <end position="363"/>
    </location>
</feature>
<proteinExistence type="predicted"/>
<keyword evidence="2" id="KW-1003">Cell membrane</keyword>
<evidence type="ECO:0000256" key="3">
    <source>
        <dbReference type="ARBA" id="ARBA00022692"/>
    </source>
</evidence>
<dbReference type="PANTHER" id="PTHR30250:SF11">
    <property type="entry name" value="O-ANTIGEN TRANSPORTER-RELATED"/>
    <property type="match status" value="1"/>
</dbReference>
<comment type="subcellular location">
    <subcellularLocation>
        <location evidence="1">Cell membrane</location>
        <topology evidence="1">Multi-pass membrane protein</topology>
    </subcellularLocation>
</comment>
<gene>
    <name evidence="7" type="ORF">DSCA_09660</name>
</gene>
<dbReference type="OrthoDB" id="5240734at2"/>
<evidence type="ECO:0000256" key="5">
    <source>
        <dbReference type="ARBA" id="ARBA00023136"/>
    </source>
</evidence>
<feature type="transmembrane region" description="Helical" evidence="6">
    <location>
        <begin position="146"/>
        <end position="171"/>
    </location>
</feature>
<dbReference type="InterPro" id="IPR002797">
    <property type="entry name" value="Polysacc_synth"/>
</dbReference>